<reference evidence="1" key="1">
    <citation type="journal article" date="2021" name="New Phytol.">
        <title>Evolutionary innovations through gain and loss of genes in the ectomycorrhizal Boletales.</title>
        <authorList>
            <person name="Wu G."/>
            <person name="Miyauchi S."/>
            <person name="Morin E."/>
            <person name="Kuo A."/>
            <person name="Drula E."/>
            <person name="Varga T."/>
            <person name="Kohler A."/>
            <person name="Feng B."/>
            <person name="Cao Y."/>
            <person name="Lipzen A."/>
            <person name="Daum C."/>
            <person name="Hundley H."/>
            <person name="Pangilinan J."/>
            <person name="Johnson J."/>
            <person name="Barry K."/>
            <person name="LaButti K."/>
            <person name="Ng V."/>
            <person name="Ahrendt S."/>
            <person name="Min B."/>
            <person name="Choi I.G."/>
            <person name="Park H."/>
            <person name="Plett J.M."/>
            <person name="Magnuson J."/>
            <person name="Spatafora J.W."/>
            <person name="Nagy L.G."/>
            <person name="Henrissat B."/>
            <person name="Grigoriev I.V."/>
            <person name="Yang Z.L."/>
            <person name="Xu J."/>
            <person name="Martin F.M."/>
        </authorList>
    </citation>
    <scope>NUCLEOTIDE SEQUENCE</scope>
    <source>
        <strain evidence="1">ATCC 28755</strain>
    </source>
</reference>
<accession>A0ACB7ZSV9</accession>
<name>A0ACB7ZSV9_9AGAM</name>
<dbReference type="Proteomes" id="UP000790377">
    <property type="component" value="Unassembled WGS sequence"/>
</dbReference>
<evidence type="ECO:0000313" key="2">
    <source>
        <dbReference type="Proteomes" id="UP000790377"/>
    </source>
</evidence>
<sequence length="199" mass="21506">MTNPNSNQCAVNTDGSLKDASEIDFYDSEGDEQPSNTRFGNNTGSSKPPLDIRAALTASGAVPAPKVGGSRIRKPAWKLTTTDNVASTSKTSGKRKQDETSTAPTTKTKKPRRPQVISDDDSEDDESTVSGQAREQATSNNRASVQKMTGDHNNEDEEVEADYNEIQEQRRQDGKVCCPRIPLSASNSLTIPFLSPCIT</sequence>
<dbReference type="EMBL" id="MU268761">
    <property type="protein sequence ID" value="KAH7903787.1"/>
    <property type="molecule type" value="Genomic_DNA"/>
</dbReference>
<evidence type="ECO:0000313" key="1">
    <source>
        <dbReference type="EMBL" id="KAH7903787.1"/>
    </source>
</evidence>
<keyword evidence="2" id="KW-1185">Reference proteome</keyword>
<proteinExistence type="predicted"/>
<comment type="caution">
    <text evidence="1">The sequence shown here is derived from an EMBL/GenBank/DDBJ whole genome shotgun (WGS) entry which is preliminary data.</text>
</comment>
<protein>
    <submittedName>
        <fullName evidence="1">Uncharacterized protein</fullName>
    </submittedName>
</protein>
<organism evidence="1 2">
    <name type="scientific">Hygrophoropsis aurantiaca</name>
    <dbReference type="NCBI Taxonomy" id="72124"/>
    <lineage>
        <taxon>Eukaryota</taxon>
        <taxon>Fungi</taxon>
        <taxon>Dikarya</taxon>
        <taxon>Basidiomycota</taxon>
        <taxon>Agaricomycotina</taxon>
        <taxon>Agaricomycetes</taxon>
        <taxon>Agaricomycetidae</taxon>
        <taxon>Boletales</taxon>
        <taxon>Coniophorineae</taxon>
        <taxon>Hygrophoropsidaceae</taxon>
        <taxon>Hygrophoropsis</taxon>
    </lineage>
</organism>
<gene>
    <name evidence="1" type="ORF">BJ138DRAFT_1120054</name>
</gene>